<organism evidence="1 2">
    <name type="scientific">Odynerus spinipes</name>
    <dbReference type="NCBI Taxonomy" id="1348599"/>
    <lineage>
        <taxon>Eukaryota</taxon>
        <taxon>Metazoa</taxon>
        <taxon>Ecdysozoa</taxon>
        <taxon>Arthropoda</taxon>
        <taxon>Hexapoda</taxon>
        <taxon>Insecta</taxon>
        <taxon>Pterygota</taxon>
        <taxon>Neoptera</taxon>
        <taxon>Endopterygota</taxon>
        <taxon>Hymenoptera</taxon>
        <taxon>Apocrita</taxon>
        <taxon>Aculeata</taxon>
        <taxon>Vespoidea</taxon>
        <taxon>Vespidae</taxon>
        <taxon>Eumeninae</taxon>
        <taxon>Odynerus</taxon>
    </lineage>
</organism>
<name>A0AAD9VIV2_9HYME</name>
<evidence type="ECO:0000313" key="2">
    <source>
        <dbReference type="Proteomes" id="UP001258017"/>
    </source>
</evidence>
<comment type="caution">
    <text evidence="1">The sequence shown here is derived from an EMBL/GenBank/DDBJ whole genome shotgun (WGS) entry which is preliminary data.</text>
</comment>
<proteinExistence type="predicted"/>
<protein>
    <submittedName>
        <fullName evidence="1">Uncharacterized protein</fullName>
    </submittedName>
</protein>
<sequence length="90" mass="10206">MEYNVRWFSKRCQNDMYFQEHALCGTAVGGECSLRRGPSEFPGFWLRTRSHGFVAASLSFPDGTQNVFEIVLWSSKIQAGLLTLPHCFEG</sequence>
<reference evidence="1" key="1">
    <citation type="submission" date="2021-08" db="EMBL/GenBank/DDBJ databases">
        <authorList>
            <person name="Misof B."/>
            <person name="Oliver O."/>
            <person name="Podsiadlowski L."/>
            <person name="Donath A."/>
            <person name="Peters R."/>
            <person name="Mayer C."/>
            <person name="Rust J."/>
            <person name="Gunkel S."/>
            <person name="Lesny P."/>
            <person name="Martin S."/>
            <person name="Oeyen J.P."/>
            <person name="Petersen M."/>
            <person name="Panagiotis P."/>
            <person name="Wilbrandt J."/>
            <person name="Tanja T."/>
        </authorList>
    </citation>
    <scope>NUCLEOTIDE SEQUENCE</scope>
    <source>
        <strain evidence="1">GBR_01_08_01A</strain>
        <tissue evidence="1">Thorax + abdomen</tissue>
    </source>
</reference>
<reference evidence="1" key="2">
    <citation type="journal article" date="2023" name="Commun. Biol.">
        <title>Intrasexual cuticular hydrocarbon dimorphism in a wasp sheds light on hydrocarbon biosynthesis genes in Hymenoptera.</title>
        <authorList>
            <person name="Moris V.C."/>
            <person name="Podsiadlowski L."/>
            <person name="Martin S."/>
            <person name="Oeyen J.P."/>
            <person name="Donath A."/>
            <person name="Petersen M."/>
            <person name="Wilbrandt J."/>
            <person name="Misof B."/>
            <person name="Liedtke D."/>
            <person name="Thamm M."/>
            <person name="Scheiner R."/>
            <person name="Schmitt T."/>
            <person name="Niehuis O."/>
        </authorList>
    </citation>
    <scope>NUCLEOTIDE SEQUENCE</scope>
    <source>
        <strain evidence="1">GBR_01_08_01A</strain>
    </source>
</reference>
<keyword evidence="2" id="KW-1185">Reference proteome</keyword>
<dbReference type="AlphaFoldDB" id="A0AAD9VIV2"/>
<accession>A0AAD9VIV2</accession>
<gene>
    <name evidence="1" type="ORF">KPH14_005611</name>
</gene>
<evidence type="ECO:0000313" key="1">
    <source>
        <dbReference type="EMBL" id="KAK2576243.1"/>
    </source>
</evidence>
<dbReference type="EMBL" id="JAIFRP010004406">
    <property type="protein sequence ID" value="KAK2576243.1"/>
    <property type="molecule type" value="Genomic_DNA"/>
</dbReference>
<dbReference type="Proteomes" id="UP001258017">
    <property type="component" value="Unassembled WGS sequence"/>
</dbReference>